<dbReference type="Proteomes" id="UP001501153">
    <property type="component" value="Unassembled WGS sequence"/>
</dbReference>
<dbReference type="PROSITE" id="PS51257">
    <property type="entry name" value="PROKAR_LIPOPROTEIN"/>
    <property type="match status" value="1"/>
</dbReference>
<feature type="signal peptide" evidence="1">
    <location>
        <begin position="1"/>
        <end position="31"/>
    </location>
</feature>
<dbReference type="InterPro" id="IPR013784">
    <property type="entry name" value="Carb-bd-like_fold"/>
</dbReference>
<evidence type="ECO:0000313" key="3">
    <source>
        <dbReference type="Proteomes" id="UP001501153"/>
    </source>
</evidence>
<proteinExistence type="predicted"/>
<dbReference type="Gene3D" id="2.60.40.1120">
    <property type="entry name" value="Carboxypeptidase-like, regulatory domain"/>
    <property type="match status" value="2"/>
</dbReference>
<keyword evidence="1" id="KW-0732">Signal</keyword>
<accession>A0ABP8IFT5</accession>
<dbReference type="SUPFAM" id="SSF49452">
    <property type="entry name" value="Starch-binding domain-like"/>
    <property type="match status" value="2"/>
</dbReference>
<dbReference type="InterPro" id="IPR046219">
    <property type="entry name" value="DUF6252"/>
</dbReference>
<keyword evidence="3" id="KW-1185">Reference proteome</keyword>
<dbReference type="Pfam" id="PF19765">
    <property type="entry name" value="DUF6252"/>
    <property type="match status" value="1"/>
</dbReference>
<evidence type="ECO:0000313" key="2">
    <source>
        <dbReference type="EMBL" id="GAA4358022.1"/>
    </source>
</evidence>
<dbReference type="RefSeq" id="WP_345236211.1">
    <property type="nucleotide sequence ID" value="NZ_BAABGZ010000026.1"/>
</dbReference>
<organism evidence="2 3">
    <name type="scientific">Hymenobacter saemangeumensis</name>
    <dbReference type="NCBI Taxonomy" id="1084522"/>
    <lineage>
        <taxon>Bacteria</taxon>
        <taxon>Pseudomonadati</taxon>
        <taxon>Bacteroidota</taxon>
        <taxon>Cytophagia</taxon>
        <taxon>Cytophagales</taxon>
        <taxon>Hymenobacteraceae</taxon>
        <taxon>Hymenobacter</taxon>
    </lineage>
</organism>
<protein>
    <recommendedName>
        <fullName evidence="4">Carboxypeptidase regulatory-like domain-containing protein</fullName>
    </recommendedName>
</protein>
<feature type="chain" id="PRO_5046146203" description="Carboxypeptidase regulatory-like domain-containing protein" evidence="1">
    <location>
        <begin position="32"/>
        <end position="345"/>
    </location>
</feature>
<dbReference type="EMBL" id="BAABGZ010000026">
    <property type="protein sequence ID" value="GAA4358022.1"/>
    <property type="molecule type" value="Genomic_DNA"/>
</dbReference>
<name>A0ABP8IFT5_9BACT</name>
<gene>
    <name evidence="2" type="ORF">GCM10023185_23190</name>
</gene>
<evidence type="ECO:0008006" key="4">
    <source>
        <dbReference type="Google" id="ProtNLM"/>
    </source>
</evidence>
<reference evidence="3" key="1">
    <citation type="journal article" date="2019" name="Int. J. Syst. Evol. Microbiol.">
        <title>The Global Catalogue of Microorganisms (GCM) 10K type strain sequencing project: providing services to taxonomists for standard genome sequencing and annotation.</title>
        <authorList>
            <consortium name="The Broad Institute Genomics Platform"/>
            <consortium name="The Broad Institute Genome Sequencing Center for Infectious Disease"/>
            <person name="Wu L."/>
            <person name="Ma J."/>
        </authorList>
    </citation>
    <scope>NUCLEOTIDE SEQUENCE [LARGE SCALE GENOMIC DNA]</scope>
    <source>
        <strain evidence="3">JCM 17923</strain>
    </source>
</reference>
<evidence type="ECO:0000256" key="1">
    <source>
        <dbReference type="SAM" id="SignalP"/>
    </source>
</evidence>
<sequence length="345" mass="35089">MNFLRLNRSSSFLACFSLFFALLTSCSKDSAAPTVGKITGTIVPAAAVASILAEGPDGSSTTVSPNTDNGEFSIANLKAGSYVLRFSAATGYTNPADRNVSVAAGETNNVGTIRATAFVIGSVEGSCSPANGLRAIVLSEPGTQGGPIVYPDVNGYFRFPNVAPGTYNVSFDANSGFQQPAPRTITVSGGTSSLGVIAVTPTGPTSRPLSGTVRWTTNGTGYSSTSLTGNMFLNNGAPSSFSLSATSLNGTVADLLGLSSGCTAPGVYYLSTTTSNTGTYLRTYGGVPGPSYETRNRNGTNGTVTITAIDATARTLSGTFGFVAYEPPLATGSVTVSNGSFTLSY</sequence>
<comment type="caution">
    <text evidence="2">The sequence shown here is derived from an EMBL/GenBank/DDBJ whole genome shotgun (WGS) entry which is preliminary data.</text>
</comment>